<dbReference type="SUPFAM" id="SSF56112">
    <property type="entry name" value="Protein kinase-like (PK-like)"/>
    <property type="match status" value="1"/>
</dbReference>
<dbReference type="GO" id="GO:0007165">
    <property type="term" value="P:signal transduction"/>
    <property type="evidence" value="ECO:0007669"/>
    <property type="project" value="TreeGrafter"/>
</dbReference>
<feature type="compositionally biased region" description="Polar residues" evidence="6">
    <location>
        <begin position="181"/>
        <end position="200"/>
    </location>
</feature>
<evidence type="ECO:0000256" key="4">
    <source>
        <dbReference type="ARBA" id="ARBA00022777"/>
    </source>
</evidence>
<dbReference type="GO" id="GO:0004674">
    <property type="term" value="F:protein serine/threonine kinase activity"/>
    <property type="evidence" value="ECO:0007669"/>
    <property type="project" value="UniProtKB-KW"/>
</dbReference>
<name>A0A7S3J2K1_9SPIT</name>
<keyword evidence="4" id="KW-0418">Kinase</keyword>
<feature type="region of interest" description="Disordered" evidence="6">
    <location>
        <begin position="265"/>
        <end position="309"/>
    </location>
</feature>
<evidence type="ECO:0000256" key="3">
    <source>
        <dbReference type="ARBA" id="ARBA00022741"/>
    </source>
</evidence>
<protein>
    <submittedName>
        <fullName evidence="7">Uncharacterized protein</fullName>
    </submittedName>
</protein>
<feature type="compositionally biased region" description="Acidic residues" evidence="6">
    <location>
        <begin position="265"/>
        <end position="274"/>
    </location>
</feature>
<dbReference type="GO" id="GO:0005634">
    <property type="term" value="C:nucleus"/>
    <property type="evidence" value="ECO:0007669"/>
    <property type="project" value="TreeGrafter"/>
</dbReference>
<evidence type="ECO:0000256" key="6">
    <source>
        <dbReference type="SAM" id="MobiDB-lite"/>
    </source>
</evidence>
<proteinExistence type="predicted"/>
<evidence type="ECO:0000256" key="1">
    <source>
        <dbReference type="ARBA" id="ARBA00022527"/>
    </source>
</evidence>
<reference evidence="7" key="1">
    <citation type="submission" date="2021-01" db="EMBL/GenBank/DDBJ databases">
        <authorList>
            <person name="Corre E."/>
            <person name="Pelletier E."/>
            <person name="Niang G."/>
            <person name="Scheremetjew M."/>
            <person name="Finn R."/>
            <person name="Kale V."/>
            <person name="Holt S."/>
            <person name="Cochrane G."/>
            <person name="Meng A."/>
            <person name="Brown T."/>
            <person name="Cohen L."/>
        </authorList>
    </citation>
    <scope>NUCLEOTIDE SEQUENCE</scope>
    <source>
        <strain evidence="7">FSP1.4</strain>
    </source>
</reference>
<dbReference type="GO" id="GO:0030154">
    <property type="term" value="P:cell differentiation"/>
    <property type="evidence" value="ECO:0007669"/>
    <property type="project" value="TreeGrafter"/>
</dbReference>
<keyword evidence="1" id="KW-0723">Serine/threonine-protein kinase</keyword>
<evidence type="ECO:0000256" key="5">
    <source>
        <dbReference type="ARBA" id="ARBA00022840"/>
    </source>
</evidence>
<keyword evidence="3" id="KW-0547">Nucleotide-binding</keyword>
<keyword evidence="2" id="KW-0808">Transferase</keyword>
<dbReference type="PANTHER" id="PTHR24057">
    <property type="entry name" value="GLYCOGEN SYNTHASE KINASE-3 ALPHA"/>
    <property type="match status" value="1"/>
</dbReference>
<dbReference type="InterPro" id="IPR050591">
    <property type="entry name" value="GSK-3"/>
</dbReference>
<evidence type="ECO:0000256" key="2">
    <source>
        <dbReference type="ARBA" id="ARBA00022679"/>
    </source>
</evidence>
<organism evidence="7">
    <name type="scientific">Euplotes harpa</name>
    <dbReference type="NCBI Taxonomy" id="151035"/>
    <lineage>
        <taxon>Eukaryota</taxon>
        <taxon>Sar</taxon>
        <taxon>Alveolata</taxon>
        <taxon>Ciliophora</taxon>
        <taxon>Intramacronucleata</taxon>
        <taxon>Spirotrichea</taxon>
        <taxon>Hypotrichia</taxon>
        <taxon>Euplotida</taxon>
        <taxon>Euplotidae</taxon>
        <taxon>Euplotes</taxon>
    </lineage>
</organism>
<dbReference type="AlphaFoldDB" id="A0A7S3J2K1"/>
<dbReference type="EMBL" id="HBII01001253">
    <property type="protein sequence ID" value="CAE0341632.1"/>
    <property type="molecule type" value="Transcribed_RNA"/>
</dbReference>
<dbReference type="Gene3D" id="1.10.510.10">
    <property type="entry name" value="Transferase(Phosphotransferase) domain 1"/>
    <property type="match status" value="1"/>
</dbReference>
<feature type="compositionally biased region" description="Polar residues" evidence="6">
    <location>
        <begin position="140"/>
        <end position="151"/>
    </location>
</feature>
<evidence type="ECO:0000313" key="7">
    <source>
        <dbReference type="EMBL" id="CAE0341632.1"/>
    </source>
</evidence>
<dbReference type="InterPro" id="IPR011009">
    <property type="entry name" value="Kinase-like_dom_sf"/>
</dbReference>
<feature type="region of interest" description="Disordered" evidence="6">
    <location>
        <begin position="115"/>
        <end position="206"/>
    </location>
</feature>
<feature type="compositionally biased region" description="Polar residues" evidence="6">
    <location>
        <begin position="298"/>
        <end position="308"/>
    </location>
</feature>
<dbReference type="GO" id="GO:0005737">
    <property type="term" value="C:cytoplasm"/>
    <property type="evidence" value="ECO:0007669"/>
    <property type="project" value="TreeGrafter"/>
</dbReference>
<gene>
    <name evidence="7" type="ORF">EHAR0213_LOCUS539</name>
</gene>
<keyword evidence="5" id="KW-0067">ATP-binding</keyword>
<sequence>MGEMADGEALFPGDSEIDQLFQIQRILGRFPDELNEEFSRNPRYLGYKFPDLLRPETLEKRYIGRLSKKALSLMGGLLELLPENRLTAVQALAHPYFDGVRDPEIESYLNSKKTKKAPSKAIPRVNAQTKEKAVKKMRSKNSVSPSQANDATKSKPRINKFSDISSNGDKGIDNVYRSLSKGPSISKNPVNPPSQITSGERFTGDKVQNKFMPSNLSGFYMPYTNSGNEDVDRYDYAIDINNDRRAEESKMLRKPPTRKSVLNVDEEEDNEEDNIAIPIEESKSGSCSPNVRHHSTEKQSNSSFLQKSSVKHKAKIVPSVPAAQALMNQDQKWQEPGRNANVQIVLEECSDDDSSNSEPTMDNQTRMVRKLSNNGKQLMEKKMNKGPSQRGSRFNELYANPAGVPLKTREDDNSLMQKKIPKYPQSNQNLVKPGFAGAGGMSMFTFDRNDNEANQYNYAIPDDRS</sequence>
<dbReference type="GO" id="GO:0005524">
    <property type="term" value="F:ATP binding"/>
    <property type="evidence" value="ECO:0007669"/>
    <property type="project" value="UniProtKB-KW"/>
</dbReference>
<dbReference type="PANTHER" id="PTHR24057:SF0">
    <property type="entry name" value="PROTEIN KINASE SHAGGY-RELATED"/>
    <property type="match status" value="1"/>
</dbReference>
<accession>A0A7S3J2K1</accession>